<comment type="caution">
    <text evidence="1">The sequence shown here is derived from an EMBL/GenBank/DDBJ whole genome shotgun (WGS) entry which is preliminary data.</text>
</comment>
<protein>
    <submittedName>
        <fullName evidence="1">Uncharacterized protein</fullName>
    </submittedName>
</protein>
<evidence type="ECO:0000313" key="2">
    <source>
        <dbReference type="Proteomes" id="UP000724874"/>
    </source>
</evidence>
<dbReference type="AlphaFoldDB" id="A0A9P5NSI0"/>
<dbReference type="EMBL" id="JADNYJ010000036">
    <property type="protein sequence ID" value="KAF8902360.1"/>
    <property type="molecule type" value="Genomic_DNA"/>
</dbReference>
<accession>A0A9P5NSI0</accession>
<sequence>MAPHGAHAHVWPERIYSSFNSAITNGVSEDGSVYLGPYTRLLYSLFSFDGPFDVLPGYQIPRQLDSGADPDDSISLVVVDSRGCPVMFMELKDPNTLTTLIRRASADAQMRLRFVDFDEQNLSIPILYGIIAYGTRLCFYEHNTSTPLIQPPATEFGLLSENPTVASHWISDVFEPVGAHRLRGIVDNIKHLNSRMSHL</sequence>
<keyword evidence="2" id="KW-1185">Reference proteome</keyword>
<gene>
    <name evidence="1" type="ORF">CPB84DRAFT_859241</name>
</gene>
<dbReference type="Proteomes" id="UP000724874">
    <property type="component" value="Unassembled WGS sequence"/>
</dbReference>
<name>A0A9P5NSI0_GYMJU</name>
<dbReference type="OrthoDB" id="3254408at2759"/>
<organism evidence="1 2">
    <name type="scientific">Gymnopilus junonius</name>
    <name type="common">Spectacular rustgill mushroom</name>
    <name type="synonym">Gymnopilus spectabilis subsp. junonius</name>
    <dbReference type="NCBI Taxonomy" id="109634"/>
    <lineage>
        <taxon>Eukaryota</taxon>
        <taxon>Fungi</taxon>
        <taxon>Dikarya</taxon>
        <taxon>Basidiomycota</taxon>
        <taxon>Agaricomycotina</taxon>
        <taxon>Agaricomycetes</taxon>
        <taxon>Agaricomycetidae</taxon>
        <taxon>Agaricales</taxon>
        <taxon>Agaricineae</taxon>
        <taxon>Hymenogastraceae</taxon>
        <taxon>Gymnopilus</taxon>
    </lineage>
</organism>
<proteinExistence type="predicted"/>
<evidence type="ECO:0000313" key="1">
    <source>
        <dbReference type="EMBL" id="KAF8902360.1"/>
    </source>
</evidence>
<reference evidence="1" key="1">
    <citation type="submission" date="2020-11" db="EMBL/GenBank/DDBJ databases">
        <authorList>
            <consortium name="DOE Joint Genome Institute"/>
            <person name="Ahrendt S."/>
            <person name="Riley R."/>
            <person name="Andreopoulos W."/>
            <person name="LaButti K."/>
            <person name="Pangilinan J."/>
            <person name="Ruiz-duenas F.J."/>
            <person name="Barrasa J.M."/>
            <person name="Sanchez-Garcia M."/>
            <person name="Camarero S."/>
            <person name="Miyauchi S."/>
            <person name="Serrano A."/>
            <person name="Linde D."/>
            <person name="Babiker R."/>
            <person name="Drula E."/>
            <person name="Ayuso-Fernandez I."/>
            <person name="Pacheco R."/>
            <person name="Padilla G."/>
            <person name="Ferreira P."/>
            <person name="Barriuso J."/>
            <person name="Kellner H."/>
            <person name="Castanera R."/>
            <person name="Alfaro M."/>
            <person name="Ramirez L."/>
            <person name="Pisabarro A.G."/>
            <person name="Kuo A."/>
            <person name="Tritt A."/>
            <person name="Lipzen A."/>
            <person name="He G."/>
            <person name="Yan M."/>
            <person name="Ng V."/>
            <person name="Cullen D."/>
            <person name="Martin F."/>
            <person name="Rosso M.-N."/>
            <person name="Henrissat B."/>
            <person name="Hibbett D."/>
            <person name="Martinez A.T."/>
            <person name="Grigoriev I.V."/>
        </authorList>
    </citation>
    <scope>NUCLEOTIDE SEQUENCE</scope>
    <source>
        <strain evidence="1">AH 44721</strain>
    </source>
</reference>